<evidence type="ECO:0000256" key="1">
    <source>
        <dbReference type="SAM" id="MobiDB-lite"/>
    </source>
</evidence>
<accession>A0A9N9CHN4</accession>
<feature type="non-terminal residue" evidence="2">
    <location>
        <position position="1"/>
    </location>
</feature>
<evidence type="ECO:0000313" key="2">
    <source>
        <dbReference type="EMBL" id="CAG8599218.1"/>
    </source>
</evidence>
<reference evidence="2" key="1">
    <citation type="submission" date="2021-06" db="EMBL/GenBank/DDBJ databases">
        <authorList>
            <person name="Kallberg Y."/>
            <person name="Tangrot J."/>
            <person name="Rosling A."/>
        </authorList>
    </citation>
    <scope>NUCLEOTIDE SEQUENCE</scope>
    <source>
        <strain evidence="2">87-6 pot B 2015</strain>
    </source>
</reference>
<protein>
    <submittedName>
        <fullName evidence="2">39_t:CDS:1</fullName>
    </submittedName>
</protein>
<name>A0A9N9CHN4_FUNMO</name>
<keyword evidence="3" id="KW-1185">Reference proteome</keyword>
<sequence length="41" mass="4572">LGSIPPFRTNAGAALRMDPSARHGDNLLKDILQLKQYKNHN</sequence>
<organism evidence="2 3">
    <name type="scientific">Funneliformis mosseae</name>
    <name type="common">Endomycorrhizal fungus</name>
    <name type="synonym">Glomus mosseae</name>
    <dbReference type="NCBI Taxonomy" id="27381"/>
    <lineage>
        <taxon>Eukaryota</taxon>
        <taxon>Fungi</taxon>
        <taxon>Fungi incertae sedis</taxon>
        <taxon>Mucoromycota</taxon>
        <taxon>Glomeromycotina</taxon>
        <taxon>Glomeromycetes</taxon>
        <taxon>Glomerales</taxon>
        <taxon>Glomeraceae</taxon>
        <taxon>Funneliformis</taxon>
    </lineage>
</organism>
<dbReference type="Proteomes" id="UP000789375">
    <property type="component" value="Unassembled WGS sequence"/>
</dbReference>
<comment type="caution">
    <text evidence="2">The sequence shown here is derived from an EMBL/GenBank/DDBJ whole genome shotgun (WGS) entry which is preliminary data.</text>
</comment>
<gene>
    <name evidence="2" type="ORF">FMOSSE_LOCUS8856</name>
</gene>
<dbReference type="EMBL" id="CAJVPP010002417">
    <property type="protein sequence ID" value="CAG8599218.1"/>
    <property type="molecule type" value="Genomic_DNA"/>
</dbReference>
<evidence type="ECO:0000313" key="3">
    <source>
        <dbReference type="Proteomes" id="UP000789375"/>
    </source>
</evidence>
<dbReference type="AlphaFoldDB" id="A0A9N9CHN4"/>
<feature type="region of interest" description="Disordered" evidence="1">
    <location>
        <begin position="1"/>
        <end position="20"/>
    </location>
</feature>
<proteinExistence type="predicted"/>